<organism evidence="1">
    <name type="scientific">Anguilla anguilla</name>
    <name type="common">European freshwater eel</name>
    <name type="synonym">Muraena anguilla</name>
    <dbReference type="NCBI Taxonomy" id="7936"/>
    <lineage>
        <taxon>Eukaryota</taxon>
        <taxon>Metazoa</taxon>
        <taxon>Chordata</taxon>
        <taxon>Craniata</taxon>
        <taxon>Vertebrata</taxon>
        <taxon>Euteleostomi</taxon>
        <taxon>Actinopterygii</taxon>
        <taxon>Neopterygii</taxon>
        <taxon>Teleostei</taxon>
        <taxon>Anguilliformes</taxon>
        <taxon>Anguillidae</taxon>
        <taxon>Anguilla</taxon>
    </lineage>
</organism>
<name>A0A0E9S527_ANGAN</name>
<proteinExistence type="predicted"/>
<accession>A0A0E9S527</accession>
<reference evidence="1" key="1">
    <citation type="submission" date="2014-11" db="EMBL/GenBank/DDBJ databases">
        <authorList>
            <person name="Amaro Gonzalez C."/>
        </authorList>
    </citation>
    <scope>NUCLEOTIDE SEQUENCE</scope>
</reference>
<dbReference type="EMBL" id="GBXM01072038">
    <property type="protein sequence ID" value="JAH36539.1"/>
    <property type="molecule type" value="Transcribed_RNA"/>
</dbReference>
<sequence length="16" mass="1739">MYKSDLFAVSPHGSSL</sequence>
<reference evidence="1" key="2">
    <citation type="journal article" date="2015" name="Fish Shellfish Immunol.">
        <title>Early steps in the European eel (Anguilla anguilla)-Vibrio vulnificus interaction in the gills: Role of the RtxA13 toxin.</title>
        <authorList>
            <person name="Callol A."/>
            <person name="Pajuelo D."/>
            <person name="Ebbesson L."/>
            <person name="Teles M."/>
            <person name="MacKenzie S."/>
            <person name="Amaro C."/>
        </authorList>
    </citation>
    <scope>NUCLEOTIDE SEQUENCE</scope>
</reference>
<dbReference type="AlphaFoldDB" id="A0A0E9S527"/>
<protein>
    <submittedName>
        <fullName evidence="1">Uncharacterized protein</fullName>
    </submittedName>
</protein>
<evidence type="ECO:0000313" key="1">
    <source>
        <dbReference type="EMBL" id="JAH36539.1"/>
    </source>
</evidence>